<feature type="non-terminal residue" evidence="6">
    <location>
        <position position="563"/>
    </location>
</feature>
<dbReference type="OrthoDB" id="3263820at2759"/>
<dbReference type="PANTHER" id="PTHR45823">
    <property type="entry name" value="T-SNARE COILED-COIL HOMOLOGY DOMAIN-CONTAINING PROTEIN"/>
    <property type="match status" value="1"/>
</dbReference>
<dbReference type="InterPro" id="IPR047655">
    <property type="entry name" value="Transpos_IS630-like"/>
</dbReference>
<dbReference type="GO" id="GO:0015074">
    <property type="term" value="P:DNA integration"/>
    <property type="evidence" value="ECO:0007669"/>
    <property type="project" value="InterPro"/>
</dbReference>
<dbReference type="GO" id="GO:0003677">
    <property type="term" value="F:DNA binding"/>
    <property type="evidence" value="ECO:0007669"/>
    <property type="project" value="InterPro"/>
</dbReference>
<dbReference type="Pfam" id="PF13358">
    <property type="entry name" value="DDE_3"/>
    <property type="match status" value="1"/>
</dbReference>
<comment type="subcellular location">
    <subcellularLocation>
        <location evidence="1">Nucleus</location>
    </subcellularLocation>
</comment>
<gene>
    <name evidence="6" type="ORF">X975_00964</name>
</gene>
<dbReference type="InterPro" id="IPR002492">
    <property type="entry name" value="Transposase_Tc1-like"/>
</dbReference>
<protein>
    <submittedName>
        <fullName evidence="6">Transposable element Tcb2 transposase</fullName>
    </submittedName>
</protein>
<dbReference type="AlphaFoldDB" id="A0A087U1Q0"/>
<dbReference type="InterPro" id="IPR025246">
    <property type="entry name" value="IS30-like_HTH"/>
</dbReference>
<dbReference type="Gene3D" id="1.10.10.60">
    <property type="entry name" value="Homeodomain-like"/>
    <property type="match status" value="1"/>
</dbReference>
<keyword evidence="2" id="KW-0175">Coiled coil</keyword>
<dbReference type="SUPFAM" id="SSF46689">
    <property type="entry name" value="Homeodomain-like"/>
    <property type="match status" value="1"/>
</dbReference>
<dbReference type="GO" id="GO:0006313">
    <property type="term" value="P:DNA transposition"/>
    <property type="evidence" value="ECO:0007669"/>
    <property type="project" value="InterPro"/>
</dbReference>
<accession>A0A087U1Q0</accession>
<feature type="domain" description="Transposase IS30-like HTH" evidence="5">
    <location>
        <begin position="11"/>
        <end position="48"/>
    </location>
</feature>
<evidence type="ECO:0000259" key="5">
    <source>
        <dbReference type="Pfam" id="PF13936"/>
    </source>
</evidence>
<dbReference type="Pfam" id="PF01498">
    <property type="entry name" value="HTH_Tnp_Tc3_2"/>
    <property type="match status" value="1"/>
</dbReference>
<feature type="domain" description="Tc1-like transposase DDE" evidence="4">
    <location>
        <begin position="154"/>
        <end position="295"/>
    </location>
</feature>
<organism evidence="6 7">
    <name type="scientific">Stegodyphus mimosarum</name>
    <name type="common">African social velvet spider</name>
    <dbReference type="NCBI Taxonomy" id="407821"/>
    <lineage>
        <taxon>Eukaryota</taxon>
        <taxon>Metazoa</taxon>
        <taxon>Ecdysozoa</taxon>
        <taxon>Arthropoda</taxon>
        <taxon>Chelicerata</taxon>
        <taxon>Arachnida</taxon>
        <taxon>Araneae</taxon>
        <taxon>Araneomorphae</taxon>
        <taxon>Entelegynae</taxon>
        <taxon>Eresoidea</taxon>
        <taxon>Eresidae</taxon>
        <taxon>Stegodyphus</taxon>
    </lineage>
</organism>
<feature type="coiled-coil region" evidence="2">
    <location>
        <begin position="356"/>
        <end position="387"/>
    </location>
</feature>
<proteinExistence type="predicted"/>
<dbReference type="InterPro" id="IPR009057">
    <property type="entry name" value="Homeodomain-like_sf"/>
</dbReference>
<dbReference type="InterPro" id="IPR036397">
    <property type="entry name" value="RNaseH_sf"/>
</dbReference>
<evidence type="ECO:0000259" key="3">
    <source>
        <dbReference type="Pfam" id="PF01498"/>
    </source>
</evidence>
<reference evidence="6 7" key="1">
    <citation type="submission" date="2013-11" db="EMBL/GenBank/DDBJ databases">
        <title>Genome sequencing of Stegodyphus mimosarum.</title>
        <authorList>
            <person name="Bechsgaard J."/>
        </authorList>
    </citation>
    <scope>NUCLEOTIDE SEQUENCE [LARGE SCALE GENOMIC DNA]</scope>
</reference>
<dbReference type="EMBL" id="KK117736">
    <property type="protein sequence ID" value="KFM71289.1"/>
    <property type="molecule type" value="Genomic_DNA"/>
</dbReference>
<dbReference type="Proteomes" id="UP000054359">
    <property type="component" value="Unassembled WGS sequence"/>
</dbReference>
<evidence type="ECO:0000256" key="2">
    <source>
        <dbReference type="SAM" id="Coils"/>
    </source>
</evidence>
<evidence type="ECO:0000313" key="7">
    <source>
        <dbReference type="Proteomes" id="UP000054359"/>
    </source>
</evidence>
<sequence>MPRRRKRARFEQLTEFERGRIIGLREAGLSYRAVASRVQRNSSTVMRVWKQWTDECRTTRKSGSGPRNVTSARDDRHLVRMARTDRTASSRQLAALWSIATGVSLCASSIRRRLLQCGLRARTPLYRIPLTHDHRRLRLQWANQHRDWRADWQHVVFSDESRFNLWYHDGRIRVRRYAGERHLPECIIERHSGRTPGVMVWGAIAYHRRSQLLRIVGNLNSNRYIREVLQPEAVPFLQSLPGAVFQQDNARPHTARIVKSFFAAQQVQLLPWPACSPDMSPIEHVWDVIGRLLARDPRPVASADELWVRVQTIWNALPQSDIQTLFDSMPCRVAALIAEETKVVQAAQEYVKEEMKTVQEKTEESVKDEMKALKEEMKAGQEEMKREITCMIENKFEAMEERTGTVENRVGEIEERVSSVKEQMQRRVVVQHQIEQQIDDKVSTVAKEVDTLKKFVATAERNSDNFKFLSIPACPSLQLSTYDGKTSWQVYKTQFSIVADANGWDSQDKVCHLAVSLRADAADVLQTLLENQRLDFEALSGALELRFGEKCLKDYSRLQLKSR</sequence>
<feature type="domain" description="Transposase Tc1-like" evidence="3">
    <location>
        <begin position="75"/>
        <end position="147"/>
    </location>
</feature>
<evidence type="ECO:0000259" key="4">
    <source>
        <dbReference type="Pfam" id="PF13358"/>
    </source>
</evidence>
<keyword evidence="7" id="KW-1185">Reference proteome</keyword>
<evidence type="ECO:0000256" key="1">
    <source>
        <dbReference type="ARBA" id="ARBA00004123"/>
    </source>
</evidence>
<dbReference type="GO" id="GO:0005634">
    <property type="term" value="C:nucleus"/>
    <property type="evidence" value="ECO:0007669"/>
    <property type="project" value="UniProtKB-SubCell"/>
</dbReference>
<dbReference type="PANTHER" id="PTHR45823:SF1">
    <property type="entry name" value="T-SNARE COILED-COIL HOMOLOGY DOMAIN-CONTAINING PROTEIN"/>
    <property type="match status" value="1"/>
</dbReference>
<dbReference type="NCBIfam" id="NF033545">
    <property type="entry name" value="transpos_IS630"/>
    <property type="match status" value="1"/>
</dbReference>
<dbReference type="Pfam" id="PF13936">
    <property type="entry name" value="HTH_38"/>
    <property type="match status" value="1"/>
</dbReference>
<name>A0A087U1Q0_STEMI</name>
<dbReference type="InterPro" id="IPR038717">
    <property type="entry name" value="Tc1-like_DDE_dom"/>
</dbReference>
<evidence type="ECO:0000313" key="6">
    <source>
        <dbReference type="EMBL" id="KFM71289.1"/>
    </source>
</evidence>
<dbReference type="Gene3D" id="3.30.420.10">
    <property type="entry name" value="Ribonuclease H-like superfamily/Ribonuclease H"/>
    <property type="match status" value="1"/>
</dbReference>